<reference evidence="2 3" key="1">
    <citation type="submission" date="2018-07" db="EMBL/GenBank/DDBJ databases">
        <title>Genomic Encyclopedia of Type Strains, Phase IV (KMG-IV): sequencing the most valuable type-strain genomes for metagenomic binning, comparative biology and taxonomic classification.</title>
        <authorList>
            <person name="Goeker M."/>
        </authorList>
    </citation>
    <scope>NUCLEOTIDE SEQUENCE [LARGE SCALE GENOMIC DNA]</scope>
    <source>
        <strain evidence="2 3">DSM 26407</strain>
    </source>
</reference>
<dbReference type="EMBL" id="QPJY01000013">
    <property type="protein sequence ID" value="RCX24953.1"/>
    <property type="molecule type" value="Genomic_DNA"/>
</dbReference>
<proteinExistence type="predicted"/>
<evidence type="ECO:0000313" key="3">
    <source>
        <dbReference type="Proteomes" id="UP000252707"/>
    </source>
</evidence>
<keyword evidence="3" id="KW-1185">Reference proteome</keyword>
<dbReference type="InterPro" id="IPR040459">
    <property type="entry name" value="MJ1316"/>
</dbReference>
<dbReference type="OrthoDB" id="5432064at2"/>
<sequence>MVPIHELLSRIRWDPEFGRGEFVIGYYDRVEGAIVRVPLGELRFEPGDRFDFELIDAEGVPRTIPLHRIKAVYRNGELIWHREH</sequence>
<evidence type="ECO:0000313" key="2">
    <source>
        <dbReference type="EMBL" id="RCX24953.1"/>
    </source>
</evidence>
<gene>
    <name evidence="2" type="ORF">DFQ59_11349</name>
</gene>
<organism evidence="2 3">
    <name type="scientific">Thioalbus denitrificans</name>
    <dbReference type="NCBI Taxonomy" id="547122"/>
    <lineage>
        <taxon>Bacteria</taxon>
        <taxon>Pseudomonadati</taxon>
        <taxon>Pseudomonadota</taxon>
        <taxon>Gammaproteobacteria</taxon>
        <taxon>Chromatiales</taxon>
        <taxon>Ectothiorhodospiraceae</taxon>
        <taxon>Thioalbus</taxon>
    </lineage>
</organism>
<dbReference type="Pfam" id="PF04457">
    <property type="entry name" value="MJ1316"/>
    <property type="match status" value="1"/>
</dbReference>
<accession>A0A369BTR6</accession>
<feature type="domain" description="MJ1316 RNA cyclic group end recognition" evidence="1">
    <location>
        <begin position="1"/>
        <end position="82"/>
    </location>
</feature>
<protein>
    <submittedName>
        <fullName evidence="2">Uncharacterized protein (UPF0248 family)</fullName>
    </submittedName>
</protein>
<dbReference type="AlphaFoldDB" id="A0A369BTR6"/>
<dbReference type="RefSeq" id="WP_114281013.1">
    <property type="nucleotide sequence ID" value="NZ_QPJY01000013.1"/>
</dbReference>
<dbReference type="Proteomes" id="UP000252707">
    <property type="component" value="Unassembled WGS sequence"/>
</dbReference>
<comment type="caution">
    <text evidence="2">The sequence shown here is derived from an EMBL/GenBank/DDBJ whole genome shotgun (WGS) entry which is preliminary data.</text>
</comment>
<evidence type="ECO:0000259" key="1">
    <source>
        <dbReference type="Pfam" id="PF04457"/>
    </source>
</evidence>
<name>A0A369BTR6_9GAMM</name>